<dbReference type="Gene3D" id="3.40.50.300">
    <property type="entry name" value="P-loop containing nucleotide triphosphate hydrolases"/>
    <property type="match status" value="1"/>
</dbReference>
<dbReference type="InterPro" id="IPR003439">
    <property type="entry name" value="ABC_transporter-like_ATP-bd"/>
</dbReference>
<dbReference type="CDD" id="cd03228">
    <property type="entry name" value="ABCC_MRP_Like"/>
    <property type="match status" value="1"/>
</dbReference>
<dbReference type="SMART" id="SM00382">
    <property type="entry name" value="AAA"/>
    <property type="match status" value="1"/>
</dbReference>
<feature type="transmembrane region" description="Helical" evidence="7">
    <location>
        <begin position="63"/>
        <end position="85"/>
    </location>
</feature>
<dbReference type="EMBL" id="MN739523">
    <property type="protein sequence ID" value="QHT10609.1"/>
    <property type="molecule type" value="Genomic_DNA"/>
</dbReference>
<dbReference type="GO" id="GO:0015421">
    <property type="term" value="F:ABC-type oligopeptide transporter activity"/>
    <property type="evidence" value="ECO:0007669"/>
    <property type="project" value="TreeGrafter"/>
</dbReference>
<feature type="transmembrane region" description="Helical" evidence="7">
    <location>
        <begin position="247"/>
        <end position="268"/>
    </location>
</feature>
<dbReference type="SUPFAM" id="SSF90123">
    <property type="entry name" value="ABC transporter transmembrane region"/>
    <property type="match status" value="1"/>
</dbReference>
<dbReference type="AlphaFoldDB" id="A0A6C0D3X1"/>
<evidence type="ECO:0000313" key="10">
    <source>
        <dbReference type="EMBL" id="QHT10609.1"/>
    </source>
</evidence>
<dbReference type="PANTHER" id="PTHR43394">
    <property type="entry name" value="ATP-DEPENDENT PERMEASE MDL1, MITOCHONDRIAL"/>
    <property type="match status" value="1"/>
</dbReference>
<evidence type="ECO:0000259" key="8">
    <source>
        <dbReference type="PROSITE" id="PS50893"/>
    </source>
</evidence>
<dbReference type="GO" id="GO:0016020">
    <property type="term" value="C:membrane"/>
    <property type="evidence" value="ECO:0007669"/>
    <property type="project" value="UniProtKB-SubCell"/>
</dbReference>
<evidence type="ECO:0000256" key="7">
    <source>
        <dbReference type="SAM" id="Phobius"/>
    </source>
</evidence>
<evidence type="ECO:0000256" key="5">
    <source>
        <dbReference type="ARBA" id="ARBA00022989"/>
    </source>
</evidence>
<dbReference type="InterPro" id="IPR011527">
    <property type="entry name" value="ABC1_TM_dom"/>
</dbReference>
<evidence type="ECO:0000259" key="9">
    <source>
        <dbReference type="PROSITE" id="PS50929"/>
    </source>
</evidence>
<dbReference type="PANTHER" id="PTHR43394:SF1">
    <property type="entry name" value="ATP-BINDING CASSETTE SUB-FAMILY B MEMBER 10, MITOCHONDRIAL"/>
    <property type="match status" value="1"/>
</dbReference>
<feature type="domain" description="ABC transporter" evidence="8">
    <location>
        <begin position="338"/>
        <end position="553"/>
    </location>
</feature>
<dbReference type="InterPro" id="IPR039421">
    <property type="entry name" value="Type_1_exporter"/>
</dbReference>
<dbReference type="GO" id="GO:0005524">
    <property type="term" value="F:ATP binding"/>
    <property type="evidence" value="ECO:0007669"/>
    <property type="project" value="UniProtKB-KW"/>
</dbReference>
<keyword evidence="3" id="KW-0547">Nucleotide-binding</keyword>
<protein>
    <recommendedName>
        <fullName evidence="11">ABC transporter domain-containing protein</fullName>
    </recommendedName>
</protein>
<feature type="transmembrane region" description="Helical" evidence="7">
    <location>
        <begin position="18"/>
        <end position="42"/>
    </location>
</feature>
<keyword evidence="4" id="KW-0067">ATP-binding</keyword>
<dbReference type="InterPro" id="IPR003593">
    <property type="entry name" value="AAA+_ATPase"/>
</dbReference>
<proteinExistence type="predicted"/>
<organism evidence="10">
    <name type="scientific">viral metagenome</name>
    <dbReference type="NCBI Taxonomy" id="1070528"/>
    <lineage>
        <taxon>unclassified sequences</taxon>
        <taxon>metagenomes</taxon>
        <taxon>organismal metagenomes</taxon>
    </lineage>
</organism>
<dbReference type="PROSITE" id="PS50929">
    <property type="entry name" value="ABC_TM1F"/>
    <property type="match status" value="1"/>
</dbReference>
<evidence type="ECO:0000256" key="4">
    <source>
        <dbReference type="ARBA" id="ARBA00022840"/>
    </source>
</evidence>
<dbReference type="SUPFAM" id="SSF52540">
    <property type="entry name" value="P-loop containing nucleoside triphosphate hydrolases"/>
    <property type="match status" value="1"/>
</dbReference>
<keyword evidence="6 7" id="KW-0472">Membrane</keyword>
<feature type="transmembrane region" description="Helical" evidence="7">
    <location>
        <begin position="150"/>
        <end position="179"/>
    </location>
</feature>
<dbReference type="Gene3D" id="1.20.1560.10">
    <property type="entry name" value="ABC transporter type 1, transmembrane domain"/>
    <property type="match status" value="1"/>
</dbReference>
<accession>A0A6C0D3X1</accession>
<feature type="domain" description="ABC transmembrane type-1" evidence="9">
    <location>
        <begin position="36"/>
        <end position="240"/>
    </location>
</feature>
<evidence type="ECO:0008006" key="11">
    <source>
        <dbReference type="Google" id="ProtNLM"/>
    </source>
</evidence>
<dbReference type="GO" id="GO:0016887">
    <property type="term" value="F:ATP hydrolysis activity"/>
    <property type="evidence" value="ECO:0007669"/>
    <property type="project" value="InterPro"/>
</dbReference>
<keyword evidence="2 7" id="KW-0812">Transmembrane</keyword>
<reference evidence="10" key="1">
    <citation type="journal article" date="2020" name="Nature">
        <title>Giant virus diversity and host interactions through global metagenomics.</title>
        <authorList>
            <person name="Schulz F."/>
            <person name="Roux S."/>
            <person name="Paez-Espino D."/>
            <person name="Jungbluth S."/>
            <person name="Walsh D.A."/>
            <person name="Denef V.J."/>
            <person name="McMahon K.D."/>
            <person name="Konstantinidis K.T."/>
            <person name="Eloe-Fadrosh E.A."/>
            <person name="Kyrpides N.C."/>
            <person name="Woyke T."/>
        </authorList>
    </citation>
    <scope>NUCLEOTIDE SEQUENCE</scope>
    <source>
        <strain evidence="10">GVMAG-M-3300023174-107</strain>
    </source>
</reference>
<keyword evidence="5 7" id="KW-1133">Transmembrane helix</keyword>
<evidence type="ECO:0000256" key="2">
    <source>
        <dbReference type="ARBA" id="ARBA00022692"/>
    </source>
</evidence>
<sequence length="553" mass="63794">MGISIHEILFSFIGSHKILFIFFFLNTLILYPIHHVLIPDYYGKVINSFKDKNKSLFVHYIKILLAIFSVSWIFDGLVLYFQYLIVPNFAEYATGTIFEFIIDNYELDFENIHIGEILSKIIKLPTVLFDYLDVFRLEFLKEFFVLVTAFYHYSTVSVATVCAYSFFVVVNYIFMYFIFKQFIKTDMNMNKTQDQMYEYLVDCFNNMVSIYIFNQQDKENKLFLSDSFKSYKGYLSESIWLYVKGNAFWACVTIGLFVVMNTFIYRAYKEKKITAEKLISSFIITFSIIRLYEASQRSARKLASVYSQIKDAEIYFNAISDTNKSMKTNETTFVNGDIVTSGVYHKYGDKFVLENVNVRIKKGEKVAFVGEIGSGKTTIVKLIMGFQPLVMGDITIGGVSINNVSNKDLRDKIFYIPQKPKLFNRTLYENIVYGLDPAPSKEEVLQLMDDLKIDVKDVFEKKMDEMVGVEGNSLSGGQRQIVWLIRSIYRPSAILILDEPTSALDPTNKLAMISTIKKLSVGKTVIIVSHDDIDPAFRKISMKDGRVINSSFF</sequence>
<dbReference type="InterPro" id="IPR027417">
    <property type="entry name" value="P-loop_NTPase"/>
</dbReference>
<evidence type="ECO:0000256" key="3">
    <source>
        <dbReference type="ARBA" id="ARBA00022741"/>
    </source>
</evidence>
<evidence type="ECO:0000256" key="6">
    <source>
        <dbReference type="ARBA" id="ARBA00023136"/>
    </source>
</evidence>
<comment type="subcellular location">
    <subcellularLocation>
        <location evidence="1">Membrane</location>
        <topology evidence="1">Multi-pass membrane protein</topology>
    </subcellularLocation>
</comment>
<dbReference type="PROSITE" id="PS50893">
    <property type="entry name" value="ABC_TRANSPORTER_2"/>
    <property type="match status" value="1"/>
</dbReference>
<dbReference type="InterPro" id="IPR036640">
    <property type="entry name" value="ABC1_TM_sf"/>
</dbReference>
<dbReference type="Pfam" id="PF00005">
    <property type="entry name" value="ABC_tran"/>
    <property type="match status" value="1"/>
</dbReference>
<name>A0A6C0D3X1_9ZZZZ</name>
<evidence type="ECO:0000256" key="1">
    <source>
        <dbReference type="ARBA" id="ARBA00004141"/>
    </source>
</evidence>